<dbReference type="PROSITE" id="PS50067">
    <property type="entry name" value="KINESIN_MOTOR_2"/>
    <property type="match status" value="1"/>
</dbReference>
<dbReference type="PRINTS" id="PR00380">
    <property type="entry name" value="KINESINHEAVY"/>
</dbReference>
<dbReference type="InterPro" id="IPR001752">
    <property type="entry name" value="Kinesin_motor_dom"/>
</dbReference>
<feature type="region of interest" description="Disordered" evidence="8">
    <location>
        <begin position="1473"/>
        <end position="1508"/>
    </location>
</feature>
<name>A0A1Y1UF97_9TREE</name>
<reference evidence="10 11" key="1">
    <citation type="submission" date="2017-03" db="EMBL/GenBank/DDBJ databases">
        <title>Widespread Adenine N6-methylation of Active Genes in Fungi.</title>
        <authorList>
            <consortium name="DOE Joint Genome Institute"/>
            <person name="Mondo S.J."/>
            <person name="Dannebaum R.O."/>
            <person name="Kuo R.C."/>
            <person name="Louie K.B."/>
            <person name="Bewick A.J."/>
            <person name="Labutti K."/>
            <person name="Haridas S."/>
            <person name="Kuo A."/>
            <person name="Salamov A."/>
            <person name="Ahrendt S.R."/>
            <person name="Lau R."/>
            <person name="Bowen B.P."/>
            <person name="Lipzen A."/>
            <person name="Sullivan W."/>
            <person name="Andreopoulos W.B."/>
            <person name="Clum A."/>
            <person name="Lindquist E."/>
            <person name="Daum C."/>
            <person name="Northen T.R."/>
            <person name="Ramamoorthy G."/>
            <person name="Schmitz R.J."/>
            <person name="Gryganskyi A."/>
            <person name="Culley D."/>
            <person name="Magnuson J."/>
            <person name="James T.Y."/>
            <person name="O'Malley M.A."/>
            <person name="Stajich J.E."/>
            <person name="Spatafora J.W."/>
            <person name="Visel A."/>
            <person name="Grigoriev I.V."/>
        </authorList>
    </citation>
    <scope>NUCLEOTIDE SEQUENCE [LARGE SCALE GENOMIC DNA]</scope>
    <source>
        <strain evidence="10 11">NRRL Y-17943</strain>
    </source>
</reference>
<proteinExistence type="inferred from homology"/>
<feature type="compositionally biased region" description="Low complexity" evidence="8">
    <location>
        <begin position="1014"/>
        <end position="1027"/>
    </location>
</feature>
<keyword evidence="5 7" id="KW-0175">Coiled coil</keyword>
<feature type="compositionally biased region" description="Polar residues" evidence="8">
    <location>
        <begin position="927"/>
        <end position="957"/>
    </location>
</feature>
<keyword evidence="4 6" id="KW-0067">ATP-binding</keyword>
<dbReference type="GO" id="GO:0051231">
    <property type="term" value="P:spindle elongation"/>
    <property type="evidence" value="ECO:0007669"/>
    <property type="project" value="TreeGrafter"/>
</dbReference>
<keyword evidence="2" id="KW-0963">Cytoplasm</keyword>
<dbReference type="PANTHER" id="PTHR47969">
    <property type="entry name" value="CHROMOSOME-ASSOCIATED KINESIN KIF4A-RELATED"/>
    <property type="match status" value="1"/>
</dbReference>
<dbReference type="SUPFAM" id="SSF52540">
    <property type="entry name" value="P-loop containing nucleoside triphosphate hydrolases"/>
    <property type="match status" value="1"/>
</dbReference>
<feature type="coiled-coil region" evidence="7">
    <location>
        <begin position="1208"/>
        <end position="1246"/>
    </location>
</feature>
<accession>A0A1Y1UF97</accession>
<evidence type="ECO:0000256" key="5">
    <source>
        <dbReference type="ARBA" id="ARBA00023054"/>
    </source>
</evidence>
<feature type="compositionally biased region" description="Basic and acidic residues" evidence="8">
    <location>
        <begin position="1473"/>
        <end position="1495"/>
    </location>
</feature>
<evidence type="ECO:0000256" key="4">
    <source>
        <dbReference type="ARBA" id="ARBA00022840"/>
    </source>
</evidence>
<dbReference type="InterPro" id="IPR027417">
    <property type="entry name" value="P-loop_NTPase"/>
</dbReference>
<feature type="region of interest" description="Disordered" evidence="8">
    <location>
        <begin position="1"/>
        <end position="53"/>
    </location>
</feature>
<dbReference type="Proteomes" id="UP000193218">
    <property type="component" value="Unassembled WGS sequence"/>
</dbReference>
<evidence type="ECO:0000256" key="3">
    <source>
        <dbReference type="ARBA" id="ARBA00022741"/>
    </source>
</evidence>
<dbReference type="STRING" id="4999.A0A1Y1UF97"/>
<gene>
    <name evidence="10" type="ORF">BD324DRAFT_651225</name>
</gene>
<sequence length="1579" mass="174156">MTLNRRRSSFASPLPLPSPGGSAIPRPSSATGHRMRRDSSEDAPSPSDAEQRNVRVVLRIRPSDPDDASVPPRFRQTLVHPTTSTDIRVDVDPATLAGHAVTSSAAGVKRHPTFTFDHVLGENANQVDLYDVTAKDVVGEFLKGHNVTFLAYGQTSSGKSYSMGTTGEDADYTGIEWNERTGLIPRTVQAIFDQAESVRSDAGPGSTFELRLSFLELYNEEIIDLLSGSGVSIAIREERDGRIVWSGVREIKVKDLAEVMQLLYEGSARRKTGETGMNATSSRSHAIFSLTLVQKKRATTSLTASSSLPVSSEFGARSLKRPSSTLGFASSRSPTPSGSRPPPSSYQKSTGISRPQSVMGIPPSSSEGEFLVITSKFNMVDLAGSERLKRTAAQGDRMKEGISINSGLLALGNVISHLGDPIKSKGHIPYRDSKLTRMLQDSIGGNSLTTMIACISPIEYNVAETINTLKYASRARNIRNTSKANAVEAGWDDVEHLQATVVKLRKQLANLDSDEGRAIHKDAGKGNEKLIQRLADLQREHTELYDRYLAKCSESMRLTSELKNAKPGDADALAKFNETVEPVIIEYEKVVSALNRQLDGLRAELTSINELYEEQSAQLKEAQAENANNEANVSELRGRVAKLTERNDASEVYVQDLEGRLKTQTEQQDSNSAAVVDLRKEIAKLKELNDQLNIHTTELEARLAKAETRGSSLEAQIELQEKAAVQRENAYKDLEKHIEVLDTMHDNKLLLEELETKDQRVSELEIQCATLASDVKEEQTRLIGALEAEKAIQGQLRSHISKSSSDTSLHLKDLSSVSASNVKEALGEGELPTHLDRDGRHANASITESADATAEGSDEIARLRRALEDLAARCHAAESRFREAEDKVIDLTSQLSEATLIRAEIDDVMPLSPAPLTPGTVGDRSEAGSQIQTPKRTSESPSPTRNTPLRRSSVPTLSSLSVIQKRDFRSTRGLADLKRSRPLSLSQELSSAQPLLSASRMSWTGSRDSLLGASPTKSPLSRSPRSSESLEKELKFLHKVVEERDAELKDREAYIAQLERNAHDSAQPPADHHTQNDAESAQASPHIRIVPLTPVQSSRKELAENSEVSPAADSQDRIDALIKEMKDKEQSHREIIDQQFIQIADLQKTNHKLKEDLYREPSETMTTLLQLRQERDDLLAERSNRARTPDSPSREISRALEAARGQHAEELEGLLQSHKETIDNLRRDHEAAIEDLRTALGNARQEHQEEVDGAREAHQMQIEDLIKKHADAVSQLAADQEAIVGELERSLSSGEEQRRQLKMKADQSLFELSRIRDEHAFQRNADLRQIAELQKVNTELERVRTELDSANSELQKRASDLESRYSTRKAGLPPPQGPPPSAPLPPLPASALPSPVFRSPGSSDGDASTSTHRSSGSTALTSIQEIGAAMAQMPDNIGQVVQKVVAERDTAVSERESLRVQLRAENARLQEADKQLQSEKVKTEDLSKELHESKKTSSKLRAHLEDARQDTKRVTAECSAHMDELNQHRSRMAKLSEESGHNRDSLMAANAQVASLRAQLDRAVETKVNKKLNQRMKCF</sequence>
<comment type="subcellular location">
    <subcellularLocation>
        <location evidence="1">Cytoplasm</location>
    </subcellularLocation>
</comment>
<dbReference type="Pfam" id="PF00225">
    <property type="entry name" value="Kinesin"/>
    <property type="match status" value="2"/>
</dbReference>
<feature type="compositionally biased region" description="Pro residues" evidence="8">
    <location>
        <begin position="1372"/>
        <end position="1388"/>
    </location>
</feature>
<feature type="compositionally biased region" description="Basic and acidic residues" evidence="8">
    <location>
        <begin position="1354"/>
        <end position="1365"/>
    </location>
</feature>
<dbReference type="GeneID" id="33560107"/>
<feature type="compositionally biased region" description="Polar residues" evidence="8">
    <location>
        <begin position="983"/>
        <end position="1000"/>
    </location>
</feature>
<keyword evidence="11" id="KW-1185">Reference proteome</keyword>
<feature type="coiled-coil region" evidence="7">
    <location>
        <begin position="494"/>
        <end position="547"/>
    </location>
</feature>
<organism evidence="10 11">
    <name type="scientific">Kockovaella imperatae</name>
    <dbReference type="NCBI Taxonomy" id="4999"/>
    <lineage>
        <taxon>Eukaryota</taxon>
        <taxon>Fungi</taxon>
        <taxon>Dikarya</taxon>
        <taxon>Basidiomycota</taxon>
        <taxon>Agaricomycotina</taxon>
        <taxon>Tremellomycetes</taxon>
        <taxon>Tremellales</taxon>
        <taxon>Cuniculitremaceae</taxon>
        <taxon>Kockovaella</taxon>
    </lineage>
</organism>
<feature type="region of interest" description="Disordered" evidence="8">
    <location>
        <begin position="321"/>
        <end position="365"/>
    </location>
</feature>
<dbReference type="GO" id="GO:0005524">
    <property type="term" value="F:ATP binding"/>
    <property type="evidence" value="ECO:0007669"/>
    <property type="project" value="UniProtKB-UniRule"/>
</dbReference>
<feature type="domain" description="Kinesin motor" evidence="9">
    <location>
        <begin position="53"/>
        <end position="478"/>
    </location>
</feature>
<dbReference type="OrthoDB" id="3176171at2759"/>
<dbReference type="GO" id="GO:0005737">
    <property type="term" value="C:cytoplasm"/>
    <property type="evidence" value="ECO:0007669"/>
    <property type="project" value="UniProtKB-SubCell"/>
</dbReference>
<dbReference type="EMBL" id="NBSH01000007">
    <property type="protein sequence ID" value="ORX36741.1"/>
    <property type="molecule type" value="Genomic_DNA"/>
</dbReference>
<protein>
    <recommendedName>
        <fullName evidence="9">Kinesin motor domain-containing protein</fullName>
    </recommendedName>
</protein>
<keyword evidence="3 6" id="KW-0547">Nucleotide-binding</keyword>
<feature type="coiled-coil region" evidence="7">
    <location>
        <begin position="860"/>
        <end position="894"/>
    </location>
</feature>
<dbReference type="Gene3D" id="3.40.850.10">
    <property type="entry name" value="Kinesin motor domain"/>
    <property type="match status" value="1"/>
</dbReference>
<dbReference type="InParanoid" id="A0A1Y1UF97"/>
<feature type="region of interest" description="Disordered" evidence="8">
    <location>
        <begin position="1347"/>
        <end position="1418"/>
    </location>
</feature>
<evidence type="ECO:0000256" key="2">
    <source>
        <dbReference type="ARBA" id="ARBA00022490"/>
    </source>
</evidence>
<dbReference type="PANTHER" id="PTHR47969:SF15">
    <property type="entry name" value="CHROMOSOME-ASSOCIATED KINESIN KIF4A-RELATED"/>
    <property type="match status" value="1"/>
</dbReference>
<evidence type="ECO:0000313" key="10">
    <source>
        <dbReference type="EMBL" id="ORX36741.1"/>
    </source>
</evidence>
<comment type="similarity">
    <text evidence="6">Belongs to the TRAFAC class myosin-kinesin ATPase superfamily. Kinesin family.</text>
</comment>
<dbReference type="InterPro" id="IPR027640">
    <property type="entry name" value="Kinesin-like_fam"/>
</dbReference>
<evidence type="ECO:0000259" key="9">
    <source>
        <dbReference type="PROSITE" id="PS50067"/>
    </source>
</evidence>
<keyword evidence="6" id="KW-0505">Motor protein</keyword>
<feature type="region of interest" description="Disordered" evidence="8">
    <location>
        <begin position="1064"/>
        <end position="1117"/>
    </location>
</feature>
<feature type="coiled-coil region" evidence="7">
    <location>
        <begin position="584"/>
        <end position="646"/>
    </location>
</feature>
<feature type="region of interest" description="Disordered" evidence="8">
    <location>
        <begin position="1007"/>
        <end position="1029"/>
    </location>
</feature>
<feature type="region of interest" description="Disordered" evidence="8">
    <location>
        <begin position="981"/>
        <end position="1000"/>
    </location>
</feature>
<dbReference type="RefSeq" id="XP_021870810.1">
    <property type="nucleotide sequence ID" value="XM_022018298.1"/>
</dbReference>
<feature type="binding site" evidence="6">
    <location>
        <begin position="153"/>
        <end position="160"/>
    </location>
    <ligand>
        <name>ATP</name>
        <dbReference type="ChEBI" id="CHEBI:30616"/>
    </ligand>
</feature>
<feature type="compositionally biased region" description="Polar residues" evidence="8">
    <location>
        <begin position="1400"/>
        <end position="1418"/>
    </location>
</feature>
<dbReference type="GO" id="GO:0005875">
    <property type="term" value="C:microtubule associated complex"/>
    <property type="evidence" value="ECO:0007669"/>
    <property type="project" value="TreeGrafter"/>
</dbReference>
<evidence type="ECO:0000313" key="11">
    <source>
        <dbReference type="Proteomes" id="UP000193218"/>
    </source>
</evidence>
<dbReference type="GO" id="GO:0003777">
    <property type="term" value="F:microtubule motor activity"/>
    <property type="evidence" value="ECO:0007669"/>
    <property type="project" value="InterPro"/>
</dbReference>
<feature type="coiled-coil region" evidence="7">
    <location>
        <begin position="1518"/>
        <end position="1566"/>
    </location>
</feature>
<dbReference type="GO" id="GO:0007052">
    <property type="term" value="P:mitotic spindle organization"/>
    <property type="evidence" value="ECO:0007669"/>
    <property type="project" value="TreeGrafter"/>
</dbReference>
<dbReference type="GO" id="GO:0007018">
    <property type="term" value="P:microtubule-based movement"/>
    <property type="evidence" value="ECO:0007669"/>
    <property type="project" value="InterPro"/>
</dbReference>
<evidence type="ECO:0000256" key="1">
    <source>
        <dbReference type="ARBA" id="ARBA00004496"/>
    </source>
</evidence>
<evidence type="ECO:0000256" key="6">
    <source>
        <dbReference type="PROSITE-ProRule" id="PRU00283"/>
    </source>
</evidence>
<evidence type="ECO:0000256" key="7">
    <source>
        <dbReference type="SAM" id="Coils"/>
    </source>
</evidence>
<comment type="caution">
    <text evidence="10">The sequence shown here is derived from an EMBL/GenBank/DDBJ whole genome shotgun (WGS) entry which is preliminary data.</text>
</comment>
<feature type="coiled-coil region" evidence="7">
    <location>
        <begin position="675"/>
        <end position="723"/>
    </location>
</feature>
<evidence type="ECO:0000256" key="8">
    <source>
        <dbReference type="SAM" id="MobiDB-lite"/>
    </source>
</evidence>
<dbReference type="GO" id="GO:0008017">
    <property type="term" value="F:microtubule binding"/>
    <property type="evidence" value="ECO:0007669"/>
    <property type="project" value="InterPro"/>
</dbReference>
<dbReference type="InterPro" id="IPR019821">
    <property type="entry name" value="Kinesin_motor_CS"/>
</dbReference>
<dbReference type="PROSITE" id="PS00411">
    <property type="entry name" value="KINESIN_MOTOR_1"/>
    <property type="match status" value="1"/>
</dbReference>
<feature type="coiled-coil region" evidence="7">
    <location>
        <begin position="747"/>
        <end position="781"/>
    </location>
</feature>
<feature type="region of interest" description="Disordered" evidence="8">
    <location>
        <begin position="910"/>
        <end position="957"/>
    </location>
</feature>
<feature type="compositionally biased region" description="Low complexity" evidence="8">
    <location>
        <begin position="9"/>
        <end position="25"/>
    </location>
</feature>
<dbReference type="InterPro" id="IPR036961">
    <property type="entry name" value="Kinesin_motor_dom_sf"/>
</dbReference>
<dbReference type="SMART" id="SM00129">
    <property type="entry name" value="KISc"/>
    <property type="match status" value="1"/>
</dbReference>
<feature type="compositionally biased region" description="Polar residues" evidence="8">
    <location>
        <begin position="346"/>
        <end position="356"/>
    </location>
</feature>